<keyword evidence="3" id="KW-1185">Reference proteome</keyword>
<dbReference type="InterPro" id="IPR008621">
    <property type="entry name" value="Cbb3-typ_cyt_oxidase_comp"/>
</dbReference>
<dbReference type="PROSITE" id="PS51257">
    <property type="entry name" value="PROKAR_LIPOPROTEIN"/>
    <property type="match status" value="1"/>
</dbReference>
<evidence type="ECO:0000256" key="1">
    <source>
        <dbReference type="SAM" id="Phobius"/>
    </source>
</evidence>
<dbReference type="EMBL" id="RQXX01000009">
    <property type="protein sequence ID" value="RVV96696.1"/>
    <property type="molecule type" value="Genomic_DNA"/>
</dbReference>
<name>A0A438ADB9_9RHOB</name>
<dbReference type="CDD" id="cd01324">
    <property type="entry name" value="cbb3_Oxidase_CcoQ"/>
    <property type="match status" value="1"/>
</dbReference>
<feature type="transmembrane region" description="Helical" evidence="1">
    <location>
        <begin position="12"/>
        <end position="30"/>
    </location>
</feature>
<keyword evidence="1" id="KW-1133">Transmembrane helix</keyword>
<reference evidence="2 3" key="1">
    <citation type="submission" date="2018-11" db="EMBL/GenBank/DDBJ databases">
        <title>Mesobaculum littorinae gen. nov., sp. nov., isolated from Littorina scabra that represents a novel genus of the order Rhodobacteraceae.</title>
        <authorList>
            <person name="Li F."/>
        </authorList>
    </citation>
    <scope>NUCLEOTIDE SEQUENCE [LARGE SCALE GENOMIC DNA]</scope>
    <source>
        <strain evidence="2 3">M0103</strain>
    </source>
</reference>
<keyword evidence="1" id="KW-0472">Membrane</keyword>
<proteinExistence type="predicted"/>
<organism evidence="2 3">
    <name type="scientific">Mesobaculum littorinae</name>
    <dbReference type="NCBI Taxonomy" id="2486419"/>
    <lineage>
        <taxon>Bacteria</taxon>
        <taxon>Pseudomonadati</taxon>
        <taxon>Pseudomonadota</taxon>
        <taxon>Alphaproteobacteria</taxon>
        <taxon>Rhodobacterales</taxon>
        <taxon>Roseobacteraceae</taxon>
        <taxon>Mesobaculum</taxon>
    </lineage>
</organism>
<protein>
    <submittedName>
        <fullName evidence="2">Cbb3-type cytochrome c oxidase subunit 3</fullName>
    </submittedName>
</protein>
<sequence>MDYHILREIADSWVLLALTLFFIGCIGWALRPGSRAIHDDASTMVFRNEKAPAQPAAHEAAHGTAPAVARDAGCDRGCPDCACNGTDIPKDMPK</sequence>
<dbReference type="AlphaFoldDB" id="A0A438ADB9"/>
<comment type="caution">
    <text evidence="2">The sequence shown here is derived from an EMBL/GenBank/DDBJ whole genome shotgun (WGS) entry which is preliminary data.</text>
</comment>
<keyword evidence="1" id="KW-0812">Transmembrane</keyword>
<accession>A0A438ADB9</accession>
<evidence type="ECO:0000313" key="3">
    <source>
        <dbReference type="Proteomes" id="UP000285908"/>
    </source>
</evidence>
<dbReference type="Proteomes" id="UP000285908">
    <property type="component" value="Unassembled WGS sequence"/>
</dbReference>
<dbReference type="OrthoDB" id="9801588at2"/>
<dbReference type="RefSeq" id="WP_127907955.1">
    <property type="nucleotide sequence ID" value="NZ_RQXX01000009.1"/>
</dbReference>
<gene>
    <name evidence="2" type="ORF">EKE94_17620</name>
</gene>
<evidence type="ECO:0000313" key="2">
    <source>
        <dbReference type="EMBL" id="RVV96696.1"/>
    </source>
</evidence>
<dbReference type="Pfam" id="PF05545">
    <property type="entry name" value="FixQ"/>
    <property type="match status" value="1"/>
</dbReference>